<dbReference type="RefSeq" id="WP_311426302.1">
    <property type="nucleotide sequence ID" value="NZ_JAVRIA010000001.1"/>
</dbReference>
<accession>A0ABU2YHA4</accession>
<evidence type="ECO:0000313" key="3">
    <source>
        <dbReference type="EMBL" id="MDT0557539.1"/>
    </source>
</evidence>
<feature type="signal peptide" evidence="2">
    <location>
        <begin position="1"/>
        <end position="18"/>
    </location>
</feature>
<keyword evidence="2" id="KW-0732">Signal</keyword>
<reference evidence="3 4" key="1">
    <citation type="submission" date="2023-09" db="EMBL/GenBank/DDBJ databases">
        <authorList>
            <person name="Rey-Velasco X."/>
        </authorList>
    </citation>
    <scope>NUCLEOTIDE SEQUENCE [LARGE SCALE GENOMIC DNA]</scope>
    <source>
        <strain evidence="3 4">W332</strain>
    </source>
</reference>
<keyword evidence="4" id="KW-1185">Reference proteome</keyword>
<keyword evidence="1" id="KW-0175">Coiled coil</keyword>
<dbReference type="Pfam" id="PF16119">
    <property type="entry name" value="DUF4835"/>
    <property type="match status" value="1"/>
</dbReference>
<dbReference type="Proteomes" id="UP001259492">
    <property type="component" value="Unassembled WGS sequence"/>
</dbReference>
<organism evidence="3 4">
    <name type="scientific">Microcosmobacter mediterraneus</name>
    <dbReference type="NCBI Taxonomy" id="3075607"/>
    <lineage>
        <taxon>Bacteria</taxon>
        <taxon>Pseudomonadati</taxon>
        <taxon>Bacteroidota</taxon>
        <taxon>Flavobacteriia</taxon>
        <taxon>Flavobacteriales</taxon>
        <taxon>Flavobacteriaceae</taxon>
        <taxon>Microcosmobacter</taxon>
    </lineage>
</organism>
<protein>
    <submittedName>
        <fullName evidence="3">DUF4835 family protein</fullName>
    </submittedName>
</protein>
<dbReference type="EMBL" id="JAVRIA010000001">
    <property type="protein sequence ID" value="MDT0557539.1"/>
    <property type="molecule type" value="Genomic_DNA"/>
</dbReference>
<sequence>MRKFLLVLCVAFATTSYSQELNCNFVVNAQLTGNENVQVFKTLENQLREFINTTEWTDKNYKPQERIDCSMVLTIQNYNNDSFEATLQIQSSRPVFNSAYSTSLYNFNDQDFNFKYLEFQNLVYNPNQFSSNLISVLTFHIYMILGIDADSFSKNGGDEYFRQAQIILQYSQDNNAKGWKLQDGRQTRFTLITDLLSQTFKEYRDVMYNYHRVGLDTMSEDVKGAKNNIAKALNNLNALNQRRPNSFLMRVFFDAKADEIKDIFSGGPSVNITDLITTLNKVAPMHSAKWRDISF</sequence>
<feature type="chain" id="PRO_5046471649" evidence="2">
    <location>
        <begin position="19"/>
        <end position="295"/>
    </location>
</feature>
<feature type="coiled-coil region" evidence="1">
    <location>
        <begin position="215"/>
        <end position="242"/>
    </location>
</feature>
<evidence type="ECO:0000256" key="1">
    <source>
        <dbReference type="SAM" id="Coils"/>
    </source>
</evidence>
<name>A0ABU2YHA4_9FLAO</name>
<evidence type="ECO:0000313" key="4">
    <source>
        <dbReference type="Proteomes" id="UP001259492"/>
    </source>
</evidence>
<evidence type="ECO:0000256" key="2">
    <source>
        <dbReference type="SAM" id="SignalP"/>
    </source>
</evidence>
<comment type="caution">
    <text evidence="3">The sequence shown here is derived from an EMBL/GenBank/DDBJ whole genome shotgun (WGS) entry which is preliminary data.</text>
</comment>
<dbReference type="InterPro" id="IPR032274">
    <property type="entry name" value="DUF4835"/>
</dbReference>
<gene>
    <name evidence="3" type="ORF">RM697_02690</name>
</gene>
<proteinExistence type="predicted"/>